<organism evidence="1">
    <name type="scientific">uncultured virus</name>
    <dbReference type="NCBI Taxonomy" id="340016"/>
    <lineage>
        <taxon>Viruses</taxon>
        <taxon>environmental samples</taxon>
    </lineage>
</organism>
<sequence length="285" mass="33075">MNKFIFPGNRTNSINFGFKPTPLKIIFFLSTDGVHQQTLQEAMRRRRGYRKYGRKRRKLRGYRRVYRKTGRYKGRFGGRNRYIGKSRKILGLFKYITFRKFRYRIRAYLELSALVPNTYFLLRGNGPYDPEQAPLGGQPFDWPAVNTYYTNYICYGSKLRCKFYATNNVAVYRIYVKPQVTTVGPSIGTINSEKFTTTRVLGHASGGKCSTSFSRYCSSRFMLQRSPQTDENQVSLVNGLPASQWYWLVGCDNLNVNATGQTDVIPIELTIDYYCKLYNQTGDTF</sequence>
<gene>
    <name evidence="1" type="primary">Cap</name>
</gene>
<protein>
    <submittedName>
        <fullName evidence="1">Putative capsid</fullName>
    </submittedName>
</protein>
<reference evidence="1" key="1">
    <citation type="submission" date="2017-01" db="EMBL/GenBank/DDBJ databases">
        <title>High-throughput sequencing uncovers low homogeneity in the biogeography of single-stranded DNA viruses.</title>
        <authorList>
            <person name="Pearson V.M."/>
            <person name="Rokyta D.R."/>
        </authorList>
    </citation>
    <scope>NUCLEOTIDE SEQUENCE</scope>
</reference>
<evidence type="ECO:0000313" key="1">
    <source>
        <dbReference type="EMBL" id="AUM61733.1"/>
    </source>
</evidence>
<name>A0A2K9LS89_9VIRU</name>
<accession>A0A2K9LS89</accession>
<dbReference type="EMBL" id="KY487831">
    <property type="protein sequence ID" value="AUM61733.1"/>
    <property type="molecule type" value="Genomic_DNA"/>
</dbReference>
<proteinExistence type="predicted"/>